<dbReference type="PANTHER" id="PTHR43646:SF2">
    <property type="entry name" value="GLYCOSYLTRANSFERASE 2-LIKE DOMAIN-CONTAINING PROTEIN"/>
    <property type="match status" value="1"/>
</dbReference>
<reference evidence="11 12" key="1">
    <citation type="submission" date="2019-11" db="EMBL/GenBank/DDBJ databases">
        <authorList>
            <person name="Jiang L.-Q."/>
        </authorList>
    </citation>
    <scope>NUCLEOTIDE SEQUENCE [LARGE SCALE GENOMIC DNA]</scope>
    <source>
        <strain evidence="11 12">YIM 132087</strain>
    </source>
</reference>
<comment type="pathway">
    <text evidence="7">Carotenoid biosynthesis; staphyloxanthin biosynthesis; staphyloxanthin from farnesyl diphosphate: step 4/5.</text>
</comment>
<dbReference type="GO" id="GO:0016757">
    <property type="term" value="F:glycosyltransferase activity"/>
    <property type="evidence" value="ECO:0007669"/>
    <property type="project" value="UniProtKB-KW"/>
</dbReference>
<dbReference type="Proteomes" id="UP000460221">
    <property type="component" value="Unassembled WGS sequence"/>
</dbReference>
<dbReference type="EMBL" id="WLYK01000005">
    <property type="protein sequence ID" value="MTD14907.1"/>
    <property type="molecule type" value="Genomic_DNA"/>
</dbReference>
<evidence type="ECO:0000256" key="5">
    <source>
        <dbReference type="ARBA" id="ARBA00023136"/>
    </source>
</evidence>
<dbReference type="AlphaFoldDB" id="A0A7K1FL81"/>
<dbReference type="InterPro" id="IPR029044">
    <property type="entry name" value="Nucleotide-diphossugar_trans"/>
</dbReference>
<evidence type="ECO:0000256" key="7">
    <source>
        <dbReference type="ARBA" id="ARBA00037904"/>
    </source>
</evidence>
<evidence type="ECO:0000259" key="10">
    <source>
        <dbReference type="Pfam" id="PF00535"/>
    </source>
</evidence>
<accession>A0A7K1FL81</accession>
<evidence type="ECO:0000256" key="3">
    <source>
        <dbReference type="ARBA" id="ARBA00022676"/>
    </source>
</evidence>
<evidence type="ECO:0000313" key="11">
    <source>
        <dbReference type="EMBL" id="MTD14907.1"/>
    </source>
</evidence>
<dbReference type="GO" id="GO:0005886">
    <property type="term" value="C:plasma membrane"/>
    <property type="evidence" value="ECO:0007669"/>
    <property type="project" value="UniProtKB-SubCell"/>
</dbReference>
<evidence type="ECO:0000256" key="8">
    <source>
        <dbReference type="ARBA" id="ARBA00038120"/>
    </source>
</evidence>
<proteinExistence type="inferred from homology"/>
<name>A0A7K1FL81_9ACTN</name>
<keyword evidence="12" id="KW-1185">Reference proteome</keyword>
<dbReference type="SUPFAM" id="SSF53448">
    <property type="entry name" value="Nucleotide-diphospho-sugar transferases"/>
    <property type="match status" value="1"/>
</dbReference>
<protein>
    <recommendedName>
        <fullName evidence="9">4,4'-diaponeurosporenoate glycosyltransferase</fullName>
    </recommendedName>
</protein>
<evidence type="ECO:0000256" key="9">
    <source>
        <dbReference type="ARBA" id="ARBA00040345"/>
    </source>
</evidence>
<sequence length="255" mass="26339">MGGGRGGPFVTDLLAAPVPADPPDVLSCSTIAVLIPANNEEQLIDRCLLSVRTARRRLAAVVPAVGVRVVVALDSCTDGTEDRVAGHPEVEPVTCDAGRVGGARMAAADRALRMAGDPRSLWLACTDADSCVHPDWLVEQHLAATGGVDLLLGTVRPILGGARLQQWTDRHTLTDGHPHVHGANLGIAAEMYLQAGGFADLAAHEDIDLVRRVRAAGGRVRATGAAPVLTSARETGRTPAGFAGYLAALPPVAAG</sequence>
<keyword evidence="3" id="KW-0328">Glycosyltransferase</keyword>
<dbReference type="Pfam" id="PF00535">
    <property type="entry name" value="Glycos_transf_2"/>
    <property type="match status" value="1"/>
</dbReference>
<dbReference type="PANTHER" id="PTHR43646">
    <property type="entry name" value="GLYCOSYLTRANSFERASE"/>
    <property type="match status" value="1"/>
</dbReference>
<keyword evidence="2" id="KW-1003">Cell membrane</keyword>
<comment type="caution">
    <text evidence="11">The sequence shown here is derived from an EMBL/GenBank/DDBJ whole genome shotgun (WGS) entry which is preliminary data.</text>
</comment>
<organism evidence="11 12">
    <name type="scientific">Nakamurella alba</name>
    <dbReference type="NCBI Taxonomy" id="2665158"/>
    <lineage>
        <taxon>Bacteria</taxon>
        <taxon>Bacillati</taxon>
        <taxon>Actinomycetota</taxon>
        <taxon>Actinomycetes</taxon>
        <taxon>Nakamurellales</taxon>
        <taxon>Nakamurellaceae</taxon>
        <taxon>Nakamurella</taxon>
    </lineage>
</organism>
<dbReference type="InterPro" id="IPR001173">
    <property type="entry name" value="Glyco_trans_2-like"/>
</dbReference>
<keyword evidence="4 11" id="KW-0808">Transferase</keyword>
<comment type="subcellular location">
    <subcellularLocation>
        <location evidence="1">Cell membrane</location>
    </subcellularLocation>
</comment>
<gene>
    <name evidence="11" type="ORF">GIS00_13255</name>
</gene>
<keyword evidence="5" id="KW-0472">Membrane</keyword>
<comment type="similarity">
    <text evidence="8">Belongs to the glycosyltransferase 2 family. CrtQ subfamily.</text>
</comment>
<evidence type="ECO:0000256" key="6">
    <source>
        <dbReference type="ARBA" id="ARBA00037281"/>
    </source>
</evidence>
<evidence type="ECO:0000256" key="1">
    <source>
        <dbReference type="ARBA" id="ARBA00004236"/>
    </source>
</evidence>
<dbReference type="Gene3D" id="3.90.550.10">
    <property type="entry name" value="Spore Coat Polysaccharide Biosynthesis Protein SpsA, Chain A"/>
    <property type="match status" value="1"/>
</dbReference>
<evidence type="ECO:0000313" key="12">
    <source>
        <dbReference type="Proteomes" id="UP000460221"/>
    </source>
</evidence>
<evidence type="ECO:0000256" key="4">
    <source>
        <dbReference type="ARBA" id="ARBA00022679"/>
    </source>
</evidence>
<comment type="function">
    <text evidence="6">Catalyzes the glycosylation of 4,4'-diaponeurosporenoate, i.e. the esterification of glucose at the C1'' position with the carboxyl group of 4,4'-diaponeurosporenic acid, to form glycosyl-4,4'-diaponeurosporenoate. This is a step in the biosynthesis of staphyloxanthin, an orange pigment present in most staphylococci strains.</text>
</comment>
<feature type="domain" description="Glycosyltransferase 2-like" evidence="10">
    <location>
        <begin position="33"/>
        <end position="171"/>
    </location>
</feature>
<evidence type="ECO:0000256" key="2">
    <source>
        <dbReference type="ARBA" id="ARBA00022475"/>
    </source>
</evidence>